<name>A0A4Q4T778_9PEZI</name>
<keyword evidence="6" id="KW-0472">Membrane</keyword>
<keyword evidence="4" id="KW-0256">Endoplasmic reticulum</keyword>
<dbReference type="Proteomes" id="UP000293360">
    <property type="component" value="Unassembled WGS sequence"/>
</dbReference>
<proteinExistence type="predicted"/>
<keyword evidence="8" id="KW-1185">Reference proteome</keyword>
<dbReference type="OrthoDB" id="427518at2759"/>
<evidence type="ECO:0000256" key="2">
    <source>
        <dbReference type="ARBA" id="ARBA00004240"/>
    </source>
</evidence>
<comment type="caution">
    <text evidence="7">The sequence shown here is derived from an EMBL/GenBank/DDBJ whole genome shotgun (WGS) entry which is preliminary data.</text>
</comment>
<dbReference type="EMBL" id="QJNU01000410">
    <property type="protein sequence ID" value="RYO99655.1"/>
    <property type="molecule type" value="Genomic_DNA"/>
</dbReference>
<dbReference type="GO" id="GO:0005783">
    <property type="term" value="C:endoplasmic reticulum"/>
    <property type="evidence" value="ECO:0007669"/>
    <property type="project" value="UniProtKB-SubCell"/>
</dbReference>
<comment type="subcellular location">
    <subcellularLocation>
        <location evidence="2">Endoplasmic reticulum</location>
    </subcellularLocation>
    <subcellularLocation>
        <location evidence="3">Membrane</location>
    </subcellularLocation>
    <subcellularLocation>
        <location evidence="1">Mitochondrion</location>
    </subcellularLocation>
</comment>
<dbReference type="AlphaFoldDB" id="A0A4Q4T778"/>
<dbReference type="GO" id="GO:0016020">
    <property type="term" value="C:membrane"/>
    <property type="evidence" value="ECO:0007669"/>
    <property type="project" value="UniProtKB-SubCell"/>
</dbReference>
<dbReference type="PANTHER" id="PTHR48182">
    <property type="entry name" value="PROTEIN SERAC1"/>
    <property type="match status" value="1"/>
</dbReference>
<protein>
    <submittedName>
        <fullName evidence="7">Uncharacterized protein</fullName>
    </submittedName>
</protein>
<evidence type="ECO:0000256" key="4">
    <source>
        <dbReference type="ARBA" id="ARBA00022824"/>
    </source>
</evidence>
<evidence type="ECO:0000313" key="7">
    <source>
        <dbReference type="EMBL" id="RYO99655.1"/>
    </source>
</evidence>
<evidence type="ECO:0000313" key="8">
    <source>
        <dbReference type="Proteomes" id="UP000293360"/>
    </source>
</evidence>
<sequence length="351" mass="39253">MAILAIPFFKHKLWDEATPPIATESSSREPECFTKSLPRKSCGIQPLYPEDCVVDIVFVHGLTGNRDSKWTAGDATEPWPEILLPSILSTAQVLAFGYDAYMADWRGVVSQNRISHHSWDLLTALASYRENDAQMNTVTSRQRSERHLQSILRSNLAIIFLGTPPRGAGIARWAELLSQFNGLMNQTNSEIVDILRRDSEVLPRIQDSFHTMIVARRTERQPLIKVSFFYEEPPLPGVGLAVPYDSAILPGYIPIGIRSIHMDMTKFASTDDPQSVAICGELRWWMRDMDAAETLRGICVFGAILTLASSLALPTSRERGIVNTRAGKMKKVEGNYFEAKGDQNFGMIPPE</sequence>
<evidence type="ECO:0000256" key="5">
    <source>
        <dbReference type="ARBA" id="ARBA00023128"/>
    </source>
</evidence>
<dbReference type="PANTHER" id="PTHR48182:SF2">
    <property type="entry name" value="PROTEIN SERAC1"/>
    <property type="match status" value="1"/>
</dbReference>
<evidence type="ECO:0000256" key="6">
    <source>
        <dbReference type="ARBA" id="ARBA00023136"/>
    </source>
</evidence>
<keyword evidence="5" id="KW-0496">Mitochondrion</keyword>
<dbReference type="InterPro" id="IPR052374">
    <property type="entry name" value="SERAC1"/>
</dbReference>
<evidence type="ECO:0000256" key="3">
    <source>
        <dbReference type="ARBA" id="ARBA00004370"/>
    </source>
</evidence>
<evidence type="ECO:0000256" key="1">
    <source>
        <dbReference type="ARBA" id="ARBA00004173"/>
    </source>
</evidence>
<accession>A0A4Q4T778</accession>
<gene>
    <name evidence="7" type="ORF">DL764_006739</name>
</gene>
<dbReference type="GO" id="GO:0005739">
    <property type="term" value="C:mitochondrion"/>
    <property type="evidence" value="ECO:0007669"/>
    <property type="project" value="UniProtKB-SubCell"/>
</dbReference>
<reference evidence="7 8" key="1">
    <citation type="submission" date="2018-06" db="EMBL/GenBank/DDBJ databases">
        <title>Complete Genomes of Monosporascus.</title>
        <authorList>
            <person name="Robinson A.J."/>
            <person name="Natvig D.O."/>
        </authorList>
    </citation>
    <scope>NUCLEOTIDE SEQUENCE [LARGE SCALE GENOMIC DNA]</scope>
    <source>
        <strain evidence="7 8">CBS 110550</strain>
    </source>
</reference>
<organism evidence="7 8">
    <name type="scientific">Monosporascus ibericus</name>
    <dbReference type="NCBI Taxonomy" id="155417"/>
    <lineage>
        <taxon>Eukaryota</taxon>
        <taxon>Fungi</taxon>
        <taxon>Dikarya</taxon>
        <taxon>Ascomycota</taxon>
        <taxon>Pezizomycotina</taxon>
        <taxon>Sordariomycetes</taxon>
        <taxon>Xylariomycetidae</taxon>
        <taxon>Xylariales</taxon>
        <taxon>Xylariales incertae sedis</taxon>
        <taxon>Monosporascus</taxon>
    </lineage>
</organism>